<protein>
    <recommendedName>
        <fullName evidence="17">Branched-chain-amino-acid aminotransferase</fullName>
        <shortName evidence="17">BCAT</shortName>
        <ecNumber evidence="17">2.6.1.42</ecNumber>
    </recommendedName>
</protein>
<dbReference type="NCBIfam" id="NF005146">
    <property type="entry name" value="PRK06606.1"/>
    <property type="match status" value="1"/>
</dbReference>
<keyword evidence="11 17" id="KW-0100">Branched-chain amino acid biosynthesis</keyword>
<comment type="pathway">
    <text evidence="5 17">Amino-acid biosynthesis; L-leucine biosynthesis; L-leucine from 3-methyl-2-oxobutanoate: step 4/4.</text>
</comment>
<evidence type="ECO:0000256" key="6">
    <source>
        <dbReference type="ARBA" id="ARBA00009320"/>
    </source>
</evidence>
<reference evidence="18" key="1">
    <citation type="submission" date="2016-10" db="EMBL/GenBank/DDBJ databases">
        <title>Genome sequence of Streptomyces malaysiense MUSC 136.</title>
        <authorList>
            <person name="Lee L.-H."/>
            <person name="Ser H.-L."/>
        </authorList>
    </citation>
    <scope>NUCLEOTIDE SEQUENCE [LARGE SCALE GENOMIC DNA]</scope>
    <source>
        <strain evidence="18">MUSC 136</strain>
    </source>
</reference>
<dbReference type="SUPFAM" id="SSF56752">
    <property type="entry name" value="D-aminoacid aminotransferase-like PLP-dependent enzymes"/>
    <property type="match status" value="1"/>
</dbReference>
<dbReference type="PANTHER" id="PTHR42743:SF4">
    <property type="entry name" value="BRANCHED-CHAIN-AMINO-ACID AMINOTRANSFERASE-RELATED"/>
    <property type="match status" value="1"/>
</dbReference>
<comment type="function">
    <text evidence="2 17">Acts on leucine, isoleucine and valine.</text>
</comment>
<comment type="catalytic activity">
    <reaction evidence="12 17">
        <text>L-valine + 2-oxoglutarate = 3-methyl-2-oxobutanoate + L-glutamate</text>
        <dbReference type="Rhea" id="RHEA:24813"/>
        <dbReference type="ChEBI" id="CHEBI:11851"/>
        <dbReference type="ChEBI" id="CHEBI:16810"/>
        <dbReference type="ChEBI" id="CHEBI:29985"/>
        <dbReference type="ChEBI" id="CHEBI:57762"/>
        <dbReference type="EC" id="2.6.1.42"/>
    </reaction>
</comment>
<dbReference type="InterPro" id="IPR036038">
    <property type="entry name" value="Aminotransferase-like"/>
</dbReference>
<dbReference type="GO" id="GO:0009099">
    <property type="term" value="P:L-valine biosynthetic process"/>
    <property type="evidence" value="ECO:0007669"/>
    <property type="project" value="UniProtKB-UniPathway"/>
</dbReference>
<evidence type="ECO:0000256" key="15">
    <source>
        <dbReference type="RuleBase" id="RU004106"/>
    </source>
</evidence>
<accession>A0A1J4PWU3</accession>
<evidence type="ECO:0000256" key="13">
    <source>
        <dbReference type="ARBA" id="ARBA00048798"/>
    </source>
</evidence>
<sequence>MSAGRTAAPAAGRWVFHDGDFVAAADVRLGPDLQALQYGTGVFEGIRSYAGDSGEAHLFRAHDHFTRMIGSARLLRIAIEYSAAELVDIAAELLRRNGHTGDAYLRPLAYKTALEPGVPFGVRLRGVSCALTIVSLPMGSYLPKGGISCGISSWRRIPDSSLPARAKITGAYANNALATDEATAAGYDDAIFLNQAGHVAEASTANVFVVRAGRVVTPAQDADILEGITRDSVISLLRREAAIEVERRTVLRSELYTADEIFLTGTGCEIVPVTALDGRPVGSGVPGPLTRTVMDAYDRSVRGRDPHDEQDWLTPVHATPVLL</sequence>
<dbReference type="UniPathway" id="UPA00048">
    <property type="reaction ID" value="UER00073"/>
</dbReference>
<evidence type="ECO:0000256" key="1">
    <source>
        <dbReference type="ARBA" id="ARBA00001933"/>
    </source>
</evidence>
<evidence type="ECO:0000256" key="5">
    <source>
        <dbReference type="ARBA" id="ARBA00005072"/>
    </source>
</evidence>
<keyword evidence="19" id="KW-1185">Reference proteome</keyword>
<dbReference type="UniPathway" id="UPA00049">
    <property type="reaction ID" value="UER00062"/>
</dbReference>
<dbReference type="GO" id="GO:0052656">
    <property type="term" value="F:L-isoleucine-2-oxoglutarate transaminase activity"/>
    <property type="evidence" value="ECO:0007669"/>
    <property type="project" value="RHEA"/>
</dbReference>
<evidence type="ECO:0000256" key="8">
    <source>
        <dbReference type="ARBA" id="ARBA00022605"/>
    </source>
</evidence>
<dbReference type="UniPathway" id="UPA00047">
    <property type="reaction ID" value="UER00058"/>
</dbReference>
<gene>
    <name evidence="17" type="primary">ilvE</name>
    <name evidence="18" type="ORF">VT52_023445</name>
</gene>
<comment type="pathway">
    <text evidence="4 17">Amino-acid biosynthesis; L-valine biosynthesis; L-valine from pyruvate: step 4/4.</text>
</comment>
<evidence type="ECO:0000256" key="12">
    <source>
        <dbReference type="ARBA" id="ARBA00048212"/>
    </source>
</evidence>
<evidence type="ECO:0000256" key="9">
    <source>
        <dbReference type="ARBA" id="ARBA00022679"/>
    </source>
</evidence>
<evidence type="ECO:0000256" key="3">
    <source>
        <dbReference type="ARBA" id="ARBA00004824"/>
    </source>
</evidence>
<dbReference type="EC" id="2.6.1.42" evidence="17"/>
<dbReference type="InterPro" id="IPR018300">
    <property type="entry name" value="Aminotrans_IV_CS"/>
</dbReference>
<dbReference type="Proteomes" id="UP000034838">
    <property type="component" value="Unassembled WGS sequence"/>
</dbReference>
<dbReference type="FunFam" id="3.20.10.10:FF:000002">
    <property type="entry name" value="D-alanine aminotransferase"/>
    <property type="match status" value="1"/>
</dbReference>
<evidence type="ECO:0000256" key="10">
    <source>
        <dbReference type="ARBA" id="ARBA00022898"/>
    </source>
</evidence>
<evidence type="ECO:0000256" key="4">
    <source>
        <dbReference type="ARBA" id="ARBA00004931"/>
    </source>
</evidence>
<dbReference type="InterPro" id="IPR043132">
    <property type="entry name" value="BCAT-like_C"/>
</dbReference>
<keyword evidence="10 16" id="KW-0663">Pyridoxal phosphate</keyword>
<keyword evidence="7 17" id="KW-0032">Aminotransferase</keyword>
<dbReference type="PANTHER" id="PTHR42743">
    <property type="entry name" value="AMINO-ACID AMINOTRANSFERASE"/>
    <property type="match status" value="1"/>
</dbReference>
<evidence type="ECO:0000313" key="18">
    <source>
        <dbReference type="EMBL" id="OIK25170.1"/>
    </source>
</evidence>
<evidence type="ECO:0000256" key="17">
    <source>
        <dbReference type="RuleBase" id="RU364094"/>
    </source>
</evidence>
<dbReference type="GO" id="GO:0009097">
    <property type="term" value="P:isoleucine biosynthetic process"/>
    <property type="evidence" value="ECO:0007669"/>
    <property type="project" value="UniProtKB-UniPathway"/>
</dbReference>
<evidence type="ECO:0000256" key="11">
    <source>
        <dbReference type="ARBA" id="ARBA00023304"/>
    </source>
</evidence>
<dbReference type="GO" id="GO:0052655">
    <property type="term" value="F:L-valine-2-oxoglutarate transaminase activity"/>
    <property type="evidence" value="ECO:0007669"/>
    <property type="project" value="RHEA"/>
</dbReference>
<evidence type="ECO:0000256" key="14">
    <source>
        <dbReference type="ARBA" id="ARBA00049229"/>
    </source>
</evidence>
<proteinExistence type="inferred from homology"/>
<comment type="cofactor">
    <cofactor evidence="1 16">
        <name>pyridoxal 5'-phosphate</name>
        <dbReference type="ChEBI" id="CHEBI:597326"/>
    </cofactor>
</comment>
<comment type="pathway">
    <text evidence="3 17">Amino-acid biosynthesis; L-isoleucine biosynthesis; L-isoleucine from 2-oxobutanoate: step 4/4.</text>
</comment>
<evidence type="ECO:0000256" key="2">
    <source>
        <dbReference type="ARBA" id="ARBA00003109"/>
    </source>
</evidence>
<dbReference type="InterPro" id="IPR005785">
    <property type="entry name" value="B_amino_transI"/>
</dbReference>
<evidence type="ECO:0000313" key="19">
    <source>
        <dbReference type="Proteomes" id="UP000034838"/>
    </source>
</evidence>
<dbReference type="GO" id="GO:0009098">
    <property type="term" value="P:L-leucine biosynthetic process"/>
    <property type="evidence" value="ECO:0007669"/>
    <property type="project" value="UniProtKB-UniPathway"/>
</dbReference>
<comment type="catalytic activity">
    <reaction evidence="13 17">
        <text>L-isoleucine + 2-oxoglutarate = (S)-3-methyl-2-oxopentanoate + L-glutamate</text>
        <dbReference type="Rhea" id="RHEA:24801"/>
        <dbReference type="ChEBI" id="CHEBI:16810"/>
        <dbReference type="ChEBI" id="CHEBI:29985"/>
        <dbReference type="ChEBI" id="CHEBI:35146"/>
        <dbReference type="ChEBI" id="CHEBI:58045"/>
        <dbReference type="EC" id="2.6.1.42"/>
    </reaction>
</comment>
<dbReference type="PROSITE" id="PS00770">
    <property type="entry name" value="AA_TRANSFER_CLASS_4"/>
    <property type="match status" value="1"/>
</dbReference>
<comment type="caution">
    <text evidence="18">The sequence shown here is derived from an EMBL/GenBank/DDBJ whole genome shotgun (WGS) entry which is preliminary data.</text>
</comment>
<organism evidence="18 19">
    <name type="scientific">Streptomyces malaysiense</name>
    <dbReference type="NCBI Taxonomy" id="1428626"/>
    <lineage>
        <taxon>Bacteria</taxon>
        <taxon>Bacillati</taxon>
        <taxon>Actinomycetota</taxon>
        <taxon>Actinomycetes</taxon>
        <taxon>Kitasatosporales</taxon>
        <taxon>Streptomycetaceae</taxon>
        <taxon>Streptomyces</taxon>
    </lineage>
</organism>
<dbReference type="NCBIfam" id="TIGR01122">
    <property type="entry name" value="ilvE_I"/>
    <property type="match status" value="1"/>
</dbReference>
<dbReference type="InterPro" id="IPR043131">
    <property type="entry name" value="BCAT-like_N"/>
</dbReference>
<name>A0A1J4PWU3_9ACTN</name>
<dbReference type="RefSeq" id="WP_046424510.1">
    <property type="nucleotide sequence ID" value="NZ_LBDA02000055.1"/>
</dbReference>
<comment type="similarity">
    <text evidence="6 15">Belongs to the class-IV pyridoxal-phosphate-dependent aminotransferase family.</text>
</comment>
<dbReference type="Pfam" id="PF01063">
    <property type="entry name" value="Aminotran_4"/>
    <property type="match status" value="1"/>
</dbReference>
<dbReference type="AlphaFoldDB" id="A0A1J4PWU3"/>
<dbReference type="Gene3D" id="3.20.10.10">
    <property type="entry name" value="D-amino Acid Aminotransferase, subunit A, domain 2"/>
    <property type="match status" value="1"/>
</dbReference>
<dbReference type="Gene3D" id="3.30.470.10">
    <property type="match status" value="1"/>
</dbReference>
<dbReference type="EMBL" id="LBDA02000055">
    <property type="protein sequence ID" value="OIK25170.1"/>
    <property type="molecule type" value="Genomic_DNA"/>
</dbReference>
<keyword evidence="8 17" id="KW-0028">Amino-acid biosynthesis</keyword>
<dbReference type="CDD" id="cd00449">
    <property type="entry name" value="PLPDE_IV"/>
    <property type="match status" value="1"/>
</dbReference>
<comment type="catalytic activity">
    <reaction evidence="14 17">
        <text>L-leucine + 2-oxoglutarate = 4-methyl-2-oxopentanoate + L-glutamate</text>
        <dbReference type="Rhea" id="RHEA:18321"/>
        <dbReference type="ChEBI" id="CHEBI:16810"/>
        <dbReference type="ChEBI" id="CHEBI:17865"/>
        <dbReference type="ChEBI" id="CHEBI:29985"/>
        <dbReference type="ChEBI" id="CHEBI:57427"/>
        <dbReference type="EC" id="2.6.1.42"/>
    </reaction>
</comment>
<keyword evidence="9 17" id="KW-0808">Transferase</keyword>
<dbReference type="InterPro" id="IPR001544">
    <property type="entry name" value="Aminotrans_IV"/>
</dbReference>
<dbReference type="GO" id="GO:0052654">
    <property type="term" value="F:L-leucine-2-oxoglutarate transaminase activity"/>
    <property type="evidence" value="ECO:0007669"/>
    <property type="project" value="RHEA"/>
</dbReference>
<evidence type="ECO:0000256" key="16">
    <source>
        <dbReference type="RuleBase" id="RU004516"/>
    </source>
</evidence>
<evidence type="ECO:0000256" key="7">
    <source>
        <dbReference type="ARBA" id="ARBA00022576"/>
    </source>
</evidence>
<dbReference type="InterPro" id="IPR050571">
    <property type="entry name" value="Class-IV_PLP-Dep_Aminotrnsfr"/>
</dbReference>
<dbReference type="OrthoDB" id="9804984at2"/>